<comment type="function">
    <text evidence="8">Required for box C/D snoRNAs accumulation involved in snoRNA processing, snoRNA transport to the nucleolus and ribosome biogenesis.</text>
</comment>
<dbReference type="GO" id="GO:0000463">
    <property type="term" value="P:maturation of LSU-rRNA from tricistronic rRNA transcript (SSU-rRNA, 5.8S rRNA, LSU-rRNA)"/>
    <property type="evidence" value="ECO:0007669"/>
    <property type="project" value="TreeGrafter"/>
</dbReference>
<evidence type="ECO:0000256" key="5">
    <source>
        <dbReference type="ARBA" id="ARBA00022771"/>
    </source>
</evidence>
<evidence type="ECO:0000256" key="2">
    <source>
        <dbReference type="ARBA" id="ARBA00022517"/>
    </source>
</evidence>
<comment type="similarity">
    <text evidence="9">Belongs to the BCD1 family.</text>
</comment>
<feature type="domain" description="HIT-type" evidence="14">
    <location>
        <begin position="20"/>
        <end position="54"/>
    </location>
</feature>
<dbReference type="Pfam" id="PF25790">
    <property type="entry name" value="BCD1"/>
    <property type="match status" value="1"/>
</dbReference>
<keyword evidence="1" id="KW-1017">Isopeptide bond</keyword>
<gene>
    <name evidence="15" type="ORF">DIABBA_LOCUS6774</name>
</gene>
<keyword evidence="3" id="KW-0597">Phosphoprotein</keyword>
<keyword evidence="5 13" id="KW-0863">Zinc-finger</keyword>
<name>A0A9N9XBZ9_DIABA</name>
<dbReference type="Gene3D" id="3.30.60.190">
    <property type="match status" value="1"/>
</dbReference>
<dbReference type="GO" id="GO:0000492">
    <property type="term" value="P:box C/D snoRNP assembly"/>
    <property type="evidence" value="ECO:0007669"/>
    <property type="project" value="TreeGrafter"/>
</dbReference>
<evidence type="ECO:0000256" key="9">
    <source>
        <dbReference type="ARBA" id="ARBA00049654"/>
    </source>
</evidence>
<protein>
    <recommendedName>
        <fullName evidence="11">Box C/D snoRNA protein 1</fullName>
    </recommendedName>
    <alternativeName>
        <fullName evidence="12">Zinc finger HIT domain-containing protein 6</fullName>
    </alternativeName>
</protein>
<proteinExistence type="inferred from homology"/>
<reference evidence="15" key="1">
    <citation type="submission" date="2022-01" db="EMBL/GenBank/DDBJ databases">
        <authorList>
            <person name="King R."/>
        </authorList>
    </citation>
    <scope>NUCLEOTIDE SEQUENCE</scope>
</reference>
<evidence type="ECO:0000256" key="4">
    <source>
        <dbReference type="ARBA" id="ARBA00022723"/>
    </source>
</evidence>
<dbReference type="GO" id="GO:0005634">
    <property type="term" value="C:nucleus"/>
    <property type="evidence" value="ECO:0007669"/>
    <property type="project" value="TreeGrafter"/>
</dbReference>
<evidence type="ECO:0000256" key="7">
    <source>
        <dbReference type="ARBA" id="ARBA00022843"/>
    </source>
</evidence>
<evidence type="ECO:0000256" key="12">
    <source>
        <dbReference type="ARBA" id="ARBA00077531"/>
    </source>
</evidence>
<dbReference type="GO" id="GO:0070761">
    <property type="term" value="C:pre-snoRNP complex"/>
    <property type="evidence" value="ECO:0007669"/>
    <property type="project" value="TreeGrafter"/>
</dbReference>
<organism evidence="15 16">
    <name type="scientific">Diabrotica balteata</name>
    <name type="common">Banded cucumber beetle</name>
    <dbReference type="NCBI Taxonomy" id="107213"/>
    <lineage>
        <taxon>Eukaryota</taxon>
        <taxon>Metazoa</taxon>
        <taxon>Ecdysozoa</taxon>
        <taxon>Arthropoda</taxon>
        <taxon>Hexapoda</taxon>
        <taxon>Insecta</taxon>
        <taxon>Pterygota</taxon>
        <taxon>Neoptera</taxon>
        <taxon>Endopterygota</taxon>
        <taxon>Coleoptera</taxon>
        <taxon>Polyphaga</taxon>
        <taxon>Cucujiformia</taxon>
        <taxon>Chrysomeloidea</taxon>
        <taxon>Chrysomelidae</taxon>
        <taxon>Galerucinae</taxon>
        <taxon>Diabroticina</taxon>
        <taxon>Diabroticites</taxon>
        <taxon>Diabrotica</taxon>
    </lineage>
</organism>
<keyword evidence="2" id="KW-0690">Ribosome biogenesis</keyword>
<keyword evidence="7" id="KW-0832">Ubl conjugation</keyword>
<evidence type="ECO:0000256" key="6">
    <source>
        <dbReference type="ARBA" id="ARBA00022833"/>
    </source>
</evidence>
<evidence type="ECO:0000256" key="13">
    <source>
        <dbReference type="PROSITE-ProRule" id="PRU00453"/>
    </source>
</evidence>
<evidence type="ECO:0000313" key="15">
    <source>
        <dbReference type="EMBL" id="CAG9833365.1"/>
    </source>
</evidence>
<dbReference type="InterPro" id="IPR051639">
    <property type="entry name" value="BCD1"/>
</dbReference>
<dbReference type="GO" id="GO:0008270">
    <property type="term" value="F:zinc ion binding"/>
    <property type="evidence" value="ECO:0007669"/>
    <property type="project" value="UniProtKB-UniRule"/>
</dbReference>
<accession>A0A9N9XBZ9</accession>
<dbReference type="InterPro" id="IPR057721">
    <property type="entry name" value="BCD1_alpha/beta"/>
</dbReference>
<evidence type="ECO:0000256" key="10">
    <source>
        <dbReference type="ARBA" id="ARBA00061949"/>
    </source>
</evidence>
<dbReference type="Pfam" id="PF04438">
    <property type="entry name" value="zf-HIT"/>
    <property type="match status" value="1"/>
</dbReference>
<comment type="subunit">
    <text evidence="10">Interacts with FBL, SNU13, NOP58, NUFIP1, RUVBL1, RUVBL2 and TAF9. Interacts (via HIT-type zinc finger) with the RUVBL1/RUVBL2 complex in the presence of ADP.</text>
</comment>
<dbReference type="GO" id="GO:0048254">
    <property type="term" value="P:snoRNA localization"/>
    <property type="evidence" value="ECO:0007669"/>
    <property type="project" value="TreeGrafter"/>
</dbReference>
<evidence type="ECO:0000256" key="8">
    <source>
        <dbReference type="ARBA" id="ARBA00049598"/>
    </source>
</evidence>
<evidence type="ECO:0000313" key="16">
    <source>
        <dbReference type="Proteomes" id="UP001153709"/>
    </source>
</evidence>
<sequence>MELDNHLCVDTNDTSKLGQCEVCGVSSAKYTCPKCEVKTCALKCSKIHKLELNCDGIRDPTKFISSAKFSNTDLLSDYRFLEEISRSMSGGVSKLLKRNNHQSQGLPQLKNAARIRKINLKFLPAHFTKRKNNTTCFNSENNTIFWHIEWIFDNADVTLYDTNISETQKLGVLLERHLTQTEESLMEQLQYYKSVGVPGLKLLLRAEQTSGKKFFELDSNLMLQECLKGKLIIEHPTIYVVLKNLAHDYEVVDSDNEDDTGDVQLGTDVINNIIKNEEKETKSNKHSLLFTS</sequence>
<dbReference type="InterPro" id="IPR007529">
    <property type="entry name" value="Znf_HIT"/>
</dbReference>
<dbReference type="PANTHER" id="PTHR13483">
    <property type="entry name" value="BOX C_D SNORNA PROTEIN 1-RELATED"/>
    <property type="match status" value="1"/>
</dbReference>
<evidence type="ECO:0000256" key="1">
    <source>
        <dbReference type="ARBA" id="ARBA00022499"/>
    </source>
</evidence>
<keyword evidence="6" id="KW-0862">Zinc</keyword>
<keyword evidence="4" id="KW-0479">Metal-binding</keyword>
<dbReference type="PROSITE" id="PS51083">
    <property type="entry name" value="ZF_HIT"/>
    <property type="match status" value="1"/>
</dbReference>
<keyword evidence="16" id="KW-1185">Reference proteome</keyword>
<dbReference type="EMBL" id="OU898279">
    <property type="protein sequence ID" value="CAG9833365.1"/>
    <property type="molecule type" value="Genomic_DNA"/>
</dbReference>
<evidence type="ECO:0000259" key="14">
    <source>
        <dbReference type="PROSITE" id="PS51083"/>
    </source>
</evidence>
<dbReference type="FunFam" id="3.30.60.190:FF:000001">
    <property type="entry name" value="box C/D snoRNA protein 1"/>
    <property type="match status" value="1"/>
</dbReference>
<dbReference type="Proteomes" id="UP001153709">
    <property type="component" value="Chromosome 4"/>
</dbReference>
<dbReference type="PANTHER" id="PTHR13483:SF3">
    <property type="entry name" value="BOX C_D SNORNA PROTEIN 1"/>
    <property type="match status" value="1"/>
</dbReference>
<dbReference type="CDD" id="cd23023">
    <property type="entry name" value="zf-HIT_BCD1"/>
    <property type="match status" value="1"/>
</dbReference>
<dbReference type="AlphaFoldDB" id="A0A9N9XBZ9"/>
<dbReference type="OrthoDB" id="272357at2759"/>
<evidence type="ECO:0000256" key="3">
    <source>
        <dbReference type="ARBA" id="ARBA00022553"/>
    </source>
</evidence>
<evidence type="ECO:0000256" key="11">
    <source>
        <dbReference type="ARBA" id="ARBA00068630"/>
    </source>
</evidence>
<dbReference type="SUPFAM" id="SSF144232">
    <property type="entry name" value="HIT/MYND zinc finger-like"/>
    <property type="match status" value="1"/>
</dbReference>